<name>A0A9J6F7H3_HAELO</name>
<evidence type="ECO:0000313" key="2">
    <source>
        <dbReference type="Proteomes" id="UP000821853"/>
    </source>
</evidence>
<gene>
    <name evidence="1" type="ORF">HPB48_002056</name>
</gene>
<organism evidence="1 2">
    <name type="scientific">Haemaphysalis longicornis</name>
    <name type="common">Bush tick</name>
    <dbReference type="NCBI Taxonomy" id="44386"/>
    <lineage>
        <taxon>Eukaryota</taxon>
        <taxon>Metazoa</taxon>
        <taxon>Ecdysozoa</taxon>
        <taxon>Arthropoda</taxon>
        <taxon>Chelicerata</taxon>
        <taxon>Arachnida</taxon>
        <taxon>Acari</taxon>
        <taxon>Parasitiformes</taxon>
        <taxon>Ixodida</taxon>
        <taxon>Ixodoidea</taxon>
        <taxon>Ixodidae</taxon>
        <taxon>Haemaphysalinae</taxon>
        <taxon>Haemaphysalis</taxon>
    </lineage>
</organism>
<protein>
    <submittedName>
        <fullName evidence="1">Uncharacterized protein</fullName>
    </submittedName>
</protein>
<proteinExistence type="predicted"/>
<dbReference type="Proteomes" id="UP000821853">
    <property type="component" value="Chromosome 1"/>
</dbReference>
<comment type="caution">
    <text evidence="1">The sequence shown here is derived from an EMBL/GenBank/DDBJ whole genome shotgun (WGS) entry which is preliminary data.</text>
</comment>
<dbReference type="OrthoDB" id="6514447at2759"/>
<dbReference type="VEuPathDB" id="VectorBase:HLOH_042471"/>
<evidence type="ECO:0000313" key="1">
    <source>
        <dbReference type="EMBL" id="KAH9362078.1"/>
    </source>
</evidence>
<dbReference type="AlphaFoldDB" id="A0A9J6F7H3"/>
<reference evidence="1 2" key="1">
    <citation type="journal article" date="2020" name="Cell">
        <title>Large-Scale Comparative Analyses of Tick Genomes Elucidate Their Genetic Diversity and Vector Capacities.</title>
        <authorList>
            <consortium name="Tick Genome and Microbiome Consortium (TIGMIC)"/>
            <person name="Jia N."/>
            <person name="Wang J."/>
            <person name="Shi W."/>
            <person name="Du L."/>
            <person name="Sun Y."/>
            <person name="Zhan W."/>
            <person name="Jiang J.F."/>
            <person name="Wang Q."/>
            <person name="Zhang B."/>
            <person name="Ji P."/>
            <person name="Bell-Sakyi L."/>
            <person name="Cui X.M."/>
            <person name="Yuan T.T."/>
            <person name="Jiang B.G."/>
            <person name="Yang W.F."/>
            <person name="Lam T.T."/>
            <person name="Chang Q.C."/>
            <person name="Ding S.J."/>
            <person name="Wang X.J."/>
            <person name="Zhu J.G."/>
            <person name="Ruan X.D."/>
            <person name="Zhao L."/>
            <person name="Wei J.T."/>
            <person name="Ye R.Z."/>
            <person name="Que T.C."/>
            <person name="Du C.H."/>
            <person name="Zhou Y.H."/>
            <person name="Cheng J.X."/>
            <person name="Dai P.F."/>
            <person name="Guo W.B."/>
            <person name="Han X.H."/>
            <person name="Huang E.J."/>
            <person name="Li L.F."/>
            <person name="Wei W."/>
            <person name="Gao Y.C."/>
            <person name="Liu J.Z."/>
            <person name="Shao H.Z."/>
            <person name="Wang X."/>
            <person name="Wang C.C."/>
            <person name="Yang T.C."/>
            <person name="Huo Q.B."/>
            <person name="Li W."/>
            <person name="Chen H.Y."/>
            <person name="Chen S.E."/>
            <person name="Zhou L.G."/>
            <person name="Ni X.B."/>
            <person name="Tian J.H."/>
            <person name="Sheng Y."/>
            <person name="Liu T."/>
            <person name="Pan Y.S."/>
            <person name="Xia L.Y."/>
            <person name="Li J."/>
            <person name="Zhao F."/>
            <person name="Cao W.C."/>
        </authorList>
    </citation>
    <scope>NUCLEOTIDE SEQUENCE [LARGE SCALE GENOMIC DNA]</scope>
    <source>
        <strain evidence="1">HaeL-2018</strain>
    </source>
</reference>
<sequence>MMDDHGLFAADTPLDSAYTDDDISILIEWDYYWQITSGQILRLTPHLTALETLLGWTIFGCIHRSQRLPLGRIQRFVPGPWGTLSRRHRNR</sequence>
<accession>A0A9J6F7H3</accession>
<dbReference type="EMBL" id="JABSTR010000001">
    <property type="protein sequence ID" value="KAH9362078.1"/>
    <property type="molecule type" value="Genomic_DNA"/>
</dbReference>
<keyword evidence="2" id="KW-1185">Reference proteome</keyword>